<organism evidence="3">
    <name type="scientific">Amphimedon queenslandica</name>
    <name type="common">Sponge</name>
    <dbReference type="NCBI Taxonomy" id="400682"/>
    <lineage>
        <taxon>Eukaryota</taxon>
        <taxon>Metazoa</taxon>
        <taxon>Porifera</taxon>
        <taxon>Demospongiae</taxon>
        <taxon>Heteroscleromorpha</taxon>
        <taxon>Haplosclerida</taxon>
        <taxon>Niphatidae</taxon>
        <taxon>Amphimedon</taxon>
    </lineage>
</organism>
<evidence type="ECO:0000313" key="3">
    <source>
        <dbReference type="EnsemblMetazoa" id="Aqu2.1.15355_001"/>
    </source>
</evidence>
<dbReference type="InterPro" id="IPR050373">
    <property type="entry name" value="Fibrinogen_C-term_domain"/>
</dbReference>
<dbReference type="InterPro" id="IPR020837">
    <property type="entry name" value="Fibrinogen_CS"/>
</dbReference>
<dbReference type="PROSITE" id="PS51406">
    <property type="entry name" value="FIBRINOGEN_C_2"/>
    <property type="match status" value="1"/>
</dbReference>
<dbReference type="STRING" id="400682.A0A1X7TKK8"/>
<dbReference type="InterPro" id="IPR036056">
    <property type="entry name" value="Fibrinogen-like_C"/>
</dbReference>
<evidence type="ECO:0000256" key="1">
    <source>
        <dbReference type="ARBA" id="ARBA00023157"/>
    </source>
</evidence>
<proteinExistence type="predicted"/>
<dbReference type="Pfam" id="PF00147">
    <property type="entry name" value="Fibrinogen_C"/>
    <property type="match status" value="1"/>
</dbReference>
<protein>
    <recommendedName>
        <fullName evidence="2">Fibrinogen C-terminal domain-containing protein</fullName>
    </recommendedName>
</protein>
<sequence>MRFTTKDNDNDKSVSYNCAVNQNGAWWFNYCYQSNLNGPYYTNPNNSNGIIWYDWKGFNYSLRFTEMKTRRNN</sequence>
<evidence type="ECO:0000259" key="2">
    <source>
        <dbReference type="PROSITE" id="PS51406"/>
    </source>
</evidence>
<reference evidence="3" key="1">
    <citation type="submission" date="2017-05" db="UniProtKB">
        <authorList>
            <consortium name="EnsemblMetazoa"/>
        </authorList>
    </citation>
    <scope>IDENTIFICATION</scope>
</reference>
<dbReference type="InterPro" id="IPR002181">
    <property type="entry name" value="Fibrinogen_a/b/g_C_dom"/>
</dbReference>
<keyword evidence="1" id="KW-1015">Disulfide bond</keyword>
<dbReference type="PROSITE" id="PS00514">
    <property type="entry name" value="FIBRINOGEN_C_1"/>
    <property type="match status" value="1"/>
</dbReference>
<accession>A0A1X7TKK8</accession>
<dbReference type="eggNOG" id="KOG2579">
    <property type="taxonomic scope" value="Eukaryota"/>
</dbReference>
<dbReference type="OMA" id="YNCAVNQ"/>
<dbReference type="AlphaFoldDB" id="A0A1X7TKK8"/>
<dbReference type="InParanoid" id="A0A1X7TKK8"/>
<dbReference type="PANTHER" id="PTHR19143">
    <property type="entry name" value="FIBRINOGEN/TENASCIN/ANGIOPOEITIN"/>
    <property type="match status" value="1"/>
</dbReference>
<dbReference type="EnsemblMetazoa" id="Aqu2.1.15355_001">
    <property type="protein sequence ID" value="Aqu2.1.15355_001"/>
    <property type="gene ID" value="Aqu2.1.15355"/>
</dbReference>
<name>A0A1X7TKK8_AMPQE</name>
<dbReference type="Gene3D" id="3.90.215.10">
    <property type="entry name" value="Gamma Fibrinogen, chain A, domain 1"/>
    <property type="match status" value="1"/>
</dbReference>
<feature type="domain" description="Fibrinogen C-terminal" evidence="2">
    <location>
        <begin position="1"/>
        <end position="73"/>
    </location>
</feature>
<dbReference type="GO" id="GO:0005615">
    <property type="term" value="C:extracellular space"/>
    <property type="evidence" value="ECO:0007669"/>
    <property type="project" value="TreeGrafter"/>
</dbReference>
<dbReference type="InterPro" id="IPR014716">
    <property type="entry name" value="Fibrinogen_a/b/g_C_1"/>
</dbReference>
<dbReference type="SUPFAM" id="SSF56496">
    <property type="entry name" value="Fibrinogen C-terminal domain-like"/>
    <property type="match status" value="1"/>
</dbReference>